<proteinExistence type="predicted"/>
<evidence type="ECO:0000313" key="3">
    <source>
        <dbReference type="Proteomes" id="UP000001396"/>
    </source>
</evidence>
<dbReference type="Proteomes" id="UP000001396">
    <property type="component" value="Unassembled WGS sequence"/>
</dbReference>
<gene>
    <name evidence="2" type="ORF">PPL_00892</name>
</gene>
<name>D3AYX3_HETP5</name>
<protein>
    <recommendedName>
        <fullName evidence="4">Prolyl 4-hydroxylase alpha subunit Fe(2+) 2OG dioxygenase domain-containing protein</fullName>
    </recommendedName>
</protein>
<evidence type="ECO:0000256" key="1">
    <source>
        <dbReference type="SAM" id="MobiDB-lite"/>
    </source>
</evidence>
<dbReference type="InParanoid" id="D3AYX3"/>
<dbReference type="GeneID" id="31356423"/>
<dbReference type="AlphaFoldDB" id="D3AYX3"/>
<comment type="caution">
    <text evidence="2">The sequence shown here is derived from an EMBL/GenBank/DDBJ whole genome shotgun (WGS) entry which is preliminary data.</text>
</comment>
<feature type="region of interest" description="Disordered" evidence="1">
    <location>
        <begin position="19"/>
        <end position="52"/>
    </location>
</feature>
<evidence type="ECO:0008006" key="4">
    <source>
        <dbReference type="Google" id="ProtNLM"/>
    </source>
</evidence>
<reference evidence="2 3" key="1">
    <citation type="journal article" date="2011" name="Genome Res.">
        <title>Phylogeny-wide analysis of social amoeba genomes highlights ancient origins for complex intercellular communication.</title>
        <authorList>
            <person name="Heidel A.J."/>
            <person name="Lawal H.M."/>
            <person name="Felder M."/>
            <person name="Schilde C."/>
            <person name="Helps N.R."/>
            <person name="Tunggal B."/>
            <person name="Rivero F."/>
            <person name="John U."/>
            <person name="Schleicher M."/>
            <person name="Eichinger L."/>
            <person name="Platzer M."/>
            <person name="Noegel A.A."/>
            <person name="Schaap P."/>
            <person name="Gloeckner G."/>
        </authorList>
    </citation>
    <scope>NUCLEOTIDE SEQUENCE [LARGE SCALE GENOMIC DNA]</scope>
    <source>
        <strain evidence="3">ATCC 26659 / Pp 5 / PN500</strain>
    </source>
</reference>
<dbReference type="PANTHER" id="PTHR33099">
    <property type="entry name" value="FE2OG DIOXYGENASE DOMAIN-CONTAINING PROTEIN"/>
    <property type="match status" value="1"/>
</dbReference>
<dbReference type="PANTHER" id="PTHR33099:SF13">
    <property type="entry name" value="F-BOX DOMAIN-CONTAINING PROTEIN-RELATED"/>
    <property type="match status" value="1"/>
</dbReference>
<feature type="region of interest" description="Disordered" evidence="1">
    <location>
        <begin position="296"/>
        <end position="317"/>
    </location>
</feature>
<dbReference type="Gene3D" id="2.60.120.620">
    <property type="entry name" value="q2cbj1_9rhob like domain"/>
    <property type="match status" value="1"/>
</dbReference>
<dbReference type="RefSeq" id="XP_020437770.1">
    <property type="nucleotide sequence ID" value="XM_020571912.1"/>
</dbReference>
<feature type="compositionally biased region" description="Acidic residues" evidence="1">
    <location>
        <begin position="19"/>
        <end position="43"/>
    </location>
</feature>
<evidence type="ECO:0000313" key="2">
    <source>
        <dbReference type="EMBL" id="EFA85663.1"/>
    </source>
</evidence>
<keyword evidence="3" id="KW-1185">Reference proteome</keyword>
<sequence length="530" mass="61168">MSLISIVPFRAINNFASSEEEDDDYGYDDYDDFDFDEQSSDDEIDKREPKYTNERLEQDKEKLFEVLTDTLKSFKKIGTFHCKGEEEVALPRIEINDVGVLAFPVQVSQVKHIIDKCIKAPFGKGTETITDTKIKNVWHLSPDSFKLIGGDQWNQFFKKTLKRVGEKLGLEETKIEAELHKMLIYDKGSFYKPHKDSEIDERIFGTLVISLPSAHSGGYLILQHAGKRVTLSLENHSLSTIKYAAFYSDIKHEVRKVFDGYRVCLVYNLCRSGKLNNDDLITKKLIVRQEETPSVKQEGNALKKQKMNDVKKEEQEEYSSSSEEEVFIIPVDSVAIKIMAKIRKYLSMAFRNHNRLVYIFEDEYTEDEYSVQCLIGKDRKLAKALLEAASGTGYTCLFGSLEMKEEGYLESGYQYYGETYLREGGDFDIEESNVFFTFKKLIDASTYDSYDGLDFQVDESNIFPSFEKHRIRWDYPTVAHDGEKECSAFVRFYRHSAIVLVKDLETNLFDMTNGEQAKKYVRIKDTLESG</sequence>
<accession>D3AYX3</accession>
<organism evidence="2 3">
    <name type="scientific">Heterostelium pallidum (strain ATCC 26659 / Pp 5 / PN500)</name>
    <name type="common">Cellular slime mold</name>
    <name type="synonym">Polysphondylium pallidum</name>
    <dbReference type="NCBI Taxonomy" id="670386"/>
    <lineage>
        <taxon>Eukaryota</taxon>
        <taxon>Amoebozoa</taxon>
        <taxon>Evosea</taxon>
        <taxon>Eumycetozoa</taxon>
        <taxon>Dictyostelia</taxon>
        <taxon>Acytosteliales</taxon>
        <taxon>Acytosteliaceae</taxon>
        <taxon>Heterostelium</taxon>
    </lineage>
</organism>
<dbReference type="EMBL" id="ADBJ01000004">
    <property type="protein sequence ID" value="EFA85663.1"/>
    <property type="molecule type" value="Genomic_DNA"/>
</dbReference>